<dbReference type="Proteomes" id="UP001225034">
    <property type="component" value="Unassembled WGS sequence"/>
</dbReference>
<sequence length="248" mass="28162">MDHVMAKWEIYGLTFHASTIVMSFVASLIIFLLFFIGTRNLSVRPGKLQNFLEWSVDFCRNIIKANMSWEVGGRFIALAVTLLFYVFVSNMLGIPFEIYNRETHEVWWKSPTSDPALALSLSVFVVLLTHIYGVRINGMKGYLKGYVTPVWFLLPFKIIEEISNMLTLGMRLFGNIYAKEILMILIVTFGVSGFGIEGANPLMYVLSAITSLVPLVIWQAFSIFIGSLQAYIFVMLAMVYMSHKVEAH</sequence>
<evidence type="ECO:0000256" key="1">
    <source>
        <dbReference type="ARBA" id="ARBA00004141"/>
    </source>
</evidence>
<keyword evidence="11" id="KW-1003">Cell membrane</keyword>
<comment type="function">
    <text evidence="11 12">Key component of the proton channel; it plays a direct role in the translocation of protons across the membrane.</text>
</comment>
<dbReference type="InterPro" id="IPR000568">
    <property type="entry name" value="ATP_synth_F0_asu"/>
</dbReference>
<evidence type="ECO:0000256" key="8">
    <source>
        <dbReference type="ARBA" id="ARBA00023065"/>
    </source>
</evidence>
<feature type="transmembrane region" description="Helical" evidence="11">
    <location>
        <begin position="75"/>
        <end position="96"/>
    </location>
</feature>
<protein>
    <recommendedName>
        <fullName evidence="11 12">ATP synthase subunit a</fullName>
    </recommendedName>
    <alternativeName>
        <fullName evidence="11">ATP synthase F0 sector subunit a</fullName>
    </alternativeName>
    <alternativeName>
        <fullName evidence="11">F-ATPase subunit 6</fullName>
    </alternativeName>
</protein>
<dbReference type="CDD" id="cd00310">
    <property type="entry name" value="ATP-synt_Fo_a_6"/>
    <property type="match status" value="1"/>
</dbReference>
<feature type="transmembrane region" description="Helical" evidence="11">
    <location>
        <begin position="176"/>
        <end position="196"/>
    </location>
</feature>
<dbReference type="Pfam" id="PF00119">
    <property type="entry name" value="ATP-synt_A"/>
    <property type="match status" value="1"/>
</dbReference>
<dbReference type="NCBIfam" id="TIGR01131">
    <property type="entry name" value="ATP_synt_6_or_A"/>
    <property type="match status" value="1"/>
</dbReference>
<evidence type="ECO:0000256" key="11">
    <source>
        <dbReference type="HAMAP-Rule" id="MF_01393"/>
    </source>
</evidence>
<keyword evidence="14" id="KW-1185">Reference proteome</keyword>
<keyword evidence="3 11" id="KW-0813">Transport</keyword>
<evidence type="ECO:0000313" key="13">
    <source>
        <dbReference type="EMBL" id="MDQ0207040.1"/>
    </source>
</evidence>
<dbReference type="PANTHER" id="PTHR42823">
    <property type="entry name" value="ATP SYNTHASE SUBUNIT A, CHLOROPLASTIC"/>
    <property type="match status" value="1"/>
</dbReference>
<keyword evidence="9 11" id="KW-0472">Membrane</keyword>
<keyword evidence="7 11" id="KW-1133">Transmembrane helix</keyword>
<dbReference type="InterPro" id="IPR023011">
    <property type="entry name" value="ATP_synth_F0_asu_AS"/>
</dbReference>
<dbReference type="EMBL" id="JAUSUA010000002">
    <property type="protein sequence ID" value="MDQ0207040.1"/>
    <property type="molecule type" value="Genomic_DNA"/>
</dbReference>
<keyword evidence="10 11" id="KW-0066">ATP synthesis</keyword>
<evidence type="ECO:0000256" key="5">
    <source>
        <dbReference type="ARBA" id="ARBA00022692"/>
    </source>
</evidence>
<dbReference type="SUPFAM" id="SSF81336">
    <property type="entry name" value="F1F0 ATP synthase subunit A"/>
    <property type="match status" value="1"/>
</dbReference>
<evidence type="ECO:0000313" key="14">
    <source>
        <dbReference type="Proteomes" id="UP001225034"/>
    </source>
</evidence>
<keyword evidence="8 11" id="KW-0406">Ion transport</keyword>
<dbReference type="NCBIfam" id="NF004479">
    <property type="entry name" value="PRK05815.1-4"/>
    <property type="match status" value="1"/>
</dbReference>
<feature type="transmembrane region" description="Helical" evidence="11">
    <location>
        <begin position="116"/>
        <end position="134"/>
    </location>
</feature>
<evidence type="ECO:0000256" key="7">
    <source>
        <dbReference type="ARBA" id="ARBA00022989"/>
    </source>
</evidence>
<dbReference type="InterPro" id="IPR045082">
    <property type="entry name" value="ATP_syn_F0_a_bact/chloroplast"/>
</dbReference>
<evidence type="ECO:0000256" key="4">
    <source>
        <dbReference type="ARBA" id="ARBA00022547"/>
    </source>
</evidence>
<evidence type="ECO:0000256" key="2">
    <source>
        <dbReference type="ARBA" id="ARBA00006810"/>
    </source>
</evidence>
<evidence type="ECO:0000256" key="10">
    <source>
        <dbReference type="ARBA" id="ARBA00023310"/>
    </source>
</evidence>
<dbReference type="PRINTS" id="PR00123">
    <property type="entry name" value="ATPASEA"/>
</dbReference>
<keyword evidence="6 11" id="KW-0375">Hydrogen ion transport</keyword>
<feature type="transmembrane region" description="Helical" evidence="11">
    <location>
        <begin position="15"/>
        <end position="37"/>
    </location>
</feature>
<dbReference type="PANTHER" id="PTHR42823:SF3">
    <property type="entry name" value="ATP SYNTHASE SUBUNIT A, CHLOROPLASTIC"/>
    <property type="match status" value="1"/>
</dbReference>
<evidence type="ECO:0000256" key="12">
    <source>
        <dbReference type="RuleBase" id="RU000483"/>
    </source>
</evidence>
<keyword evidence="4 11" id="KW-0138">CF(0)</keyword>
<feature type="transmembrane region" description="Helical" evidence="11">
    <location>
        <begin position="216"/>
        <end position="240"/>
    </location>
</feature>
<comment type="caution">
    <text evidence="13">The sequence shown here is derived from an EMBL/GenBank/DDBJ whole genome shotgun (WGS) entry which is preliminary data.</text>
</comment>
<comment type="subcellular location">
    <subcellularLocation>
        <location evidence="11 12">Cell membrane</location>
        <topology evidence="11 12">Multi-pass membrane protein</topology>
    </subcellularLocation>
    <subcellularLocation>
        <location evidence="1">Membrane</location>
        <topology evidence="1">Multi-pass membrane protein</topology>
    </subcellularLocation>
</comment>
<evidence type="ECO:0000256" key="3">
    <source>
        <dbReference type="ARBA" id="ARBA00022448"/>
    </source>
</evidence>
<dbReference type="HAMAP" id="MF_01393">
    <property type="entry name" value="ATP_synth_a_bact"/>
    <property type="match status" value="1"/>
</dbReference>
<dbReference type="Gene3D" id="1.20.120.220">
    <property type="entry name" value="ATP synthase, F0 complex, subunit A"/>
    <property type="match status" value="1"/>
</dbReference>
<proteinExistence type="inferred from homology"/>
<keyword evidence="5 11" id="KW-0812">Transmembrane</keyword>
<evidence type="ECO:0000256" key="9">
    <source>
        <dbReference type="ARBA" id="ARBA00023136"/>
    </source>
</evidence>
<gene>
    <name evidence="11" type="primary">atpB</name>
    <name evidence="13" type="ORF">J2S05_001839</name>
</gene>
<dbReference type="InterPro" id="IPR035908">
    <property type="entry name" value="F0_ATP_A_sf"/>
</dbReference>
<comment type="similarity">
    <text evidence="2 11 12">Belongs to the ATPase A chain family.</text>
</comment>
<name>A0ABT9YGQ6_9BACI</name>
<accession>A0ABT9YGQ6</accession>
<dbReference type="PROSITE" id="PS00449">
    <property type="entry name" value="ATPASE_A"/>
    <property type="match status" value="1"/>
</dbReference>
<dbReference type="RefSeq" id="WP_370873621.1">
    <property type="nucleotide sequence ID" value="NZ_JAUSUA010000002.1"/>
</dbReference>
<evidence type="ECO:0000256" key="6">
    <source>
        <dbReference type="ARBA" id="ARBA00022781"/>
    </source>
</evidence>
<organism evidence="13 14">
    <name type="scientific">Alkalicoccobacillus murimartini</name>
    <dbReference type="NCBI Taxonomy" id="171685"/>
    <lineage>
        <taxon>Bacteria</taxon>
        <taxon>Bacillati</taxon>
        <taxon>Bacillota</taxon>
        <taxon>Bacilli</taxon>
        <taxon>Bacillales</taxon>
        <taxon>Bacillaceae</taxon>
        <taxon>Alkalicoccobacillus</taxon>
    </lineage>
</organism>
<reference evidence="13 14" key="1">
    <citation type="submission" date="2023-07" db="EMBL/GenBank/DDBJ databases">
        <title>Genomic Encyclopedia of Type Strains, Phase IV (KMG-IV): sequencing the most valuable type-strain genomes for metagenomic binning, comparative biology and taxonomic classification.</title>
        <authorList>
            <person name="Goeker M."/>
        </authorList>
    </citation>
    <scope>NUCLEOTIDE SEQUENCE [LARGE SCALE GENOMIC DNA]</scope>
    <source>
        <strain evidence="13 14">DSM 19154</strain>
    </source>
</reference>